<dbReference type="CDD" id="cd06457">
    <property type="entry name" value="M3A_MIP"/>
    <property type="match status" value="1"/>
</dbReference>
<evidence type="ECO:0000256" key="3">
    <source>
        <dbReference type="ARBA" id="ARBA00022670"/>
    </source>
</evidence>
<evidence type="ECO:0000256" key="5">
    <source>
        <dbReference type="ARBA" id="ARBA00022801"/>
    </source>
</evidence>
<dbReference type="InterPro" id="IPR024080">
    <property type="entry name" value="Neurolysin/TOP_N"/>
</dbReference>
<feature type="domain" description="Peptidase M3A/M3B catalytic" evidence="11">
    <location>
        <begin position="262"/>
        <end position="721"/>
    </location>
</feature>
<keyword evidence="13" id="KW-1185">Reference proteome</keyword>
<evidence type="ECO:0000256" key="10">
    <source>
        <dbReference type="RuleBase" id="RU003435"/>
    </source>
</evidence>
<dbReference type="GO" id="GO:0006508">
    <property type="term" value="P:proteolysis"/>
    <property type="evidence" value="ECO:0007669"/>
    <property type="project" value="UniProtKB-KW"/>
</dbReference>
<dbReference type="PANTHER" id="PTHR11804:SF79">
    <property type="entry name" value="MITOCHONDRIAL INTERMEDIATE PEPTIDASE"/>
    <property type="match status" value="1"/>
</dbReference>
<evidence type="ECO:0000313" key="13">
    <source>
        <dbReference type="Proteomes" id="UP001054902"/>
    </source>
</evidence>
<keyword evidence="5 10" id="KW-0378">Hydrolase</keyword>
<dbReference type="Gene3D" id="1.20.1050.40">
    <property type="entry name" value="Endopeptidase. Chain P, domain 1"/>
    <property type="match status" value="1"/>
</dbReference>
<dbReference type="GO" id="GO:0005739">
    <property type="term" value="C:mitochondrion"/>
    <property type="evidence" value="ECO:0007669"/>
    <property type="project" value="UniProtKB-SubCell"/>
</dbReference>
<dbReference type="Proteomes" id="UP001054902">
    <property type="component" value="Unassembled WGS sequence"/>
</dbReference>
<name>A0AAD3H4B1_9STRA</name>
<keyword evidence="7" id="KW-0809">Transit peptide</keyword>
<dbReference type="GO" id="GO:0046872">
    <property type="term" value="F:metal ion binding"/>
    <property type="evidence" value="ECO:0007669"/>
    <property type="project" value="UniProtKB-UniRule"/>
</dbReference>
<dbReference type="EMBL" id="BLLK01000038">
    <property type="protein sequence ID" value="GFH49865.1"/>
    <property type="molecule type" value="Genomic_DNA"/>
</dbReference>
<evidence type="ECO:0000313" key="12">
    <source>
        <dbReference type="EMBL" id="GFH49865.1"/>
    </source>
</evidence>
<dbReference type="Pfam" id="PF01432">
    <property type="entry name" value="Peptidase_M3"/>
    <property type="match status" value="1"/>
</dbReference>
<dbReference type="GO" id="GO:0006518">
    <property type="term" value="P:peptide metabolic process"/>
    <property type="evidence" value="ECO:0007669"/>
    <property type="project" value="TreeGrafter"/>
</dbReference>
<organism evidence="12 13">
    <name type="scientific">Chaetoceros tenuissimus</name>
    <dbReference type="NCBI Taxonomy" id="426638"/>
    <lineage>
        <taxon>Eukaryota</taxon>
        <taxon>Sar</taxon>
        <taxon>Stramenopiles</taxon>
        <taxon>Ochrophyta</taxon>
        <taxon>Bacillariophyta</taxon>
        <taxon>Coscinodiscophyceae</taxon>
        <taxon>Chaetocerotophycidae</taxon>
        <taxon>Chaetocerotales</taxon>
        <taxon>Chaetocerotaceae</taxon>
        <taxon>Chaetoceros</taxon>
    </lineage>
</organism>
<evidence type="ECO:0000256" key="2">
    <source>
        <dbReference type="ARBA" id="ARBA00006040"/>
    </source>
</evidence>
<comment type="cofactor">
    <cofactor evidence="10">
        <name>Zn(2+)</name>
        <dbReference type="ChEBI" id="CHEBI:29105"/>
    </cofactor>
    <text evidence="10">Binds 1 zinc ion.</text>
</comment>
<evidence type="ECO:0000256" key="8">
    <source>
        <dbReference type="ARBA" id="ARBA00023049"/>
    </source>
</evidence>
<comment type="similarity">
    <text evidence="2 10">Belongs to the peptidase M3 family.</text>
</comment>
<keyword evidence="8 10" id="KW-0482">Metalloprotease</keyword>
<sequence length="728" mass="82745">MLSRLGFARYVSKFIKTFPVQCRKGCNGYLSSISTNNRFYSSKDSKVGLFSLDLHQPKDFLDHAKRAMQECNTLRETIRNSLGTNVLSPRETLLHLDEISNKVCSVIDASELCRSVHASAEWRNAASSAFQILSEYIAELNADTALYQSLVPITSNPEIMQNLTEEERRMAILLQKEFERDAIHLSDQERERVQQLNSFVVQLETMFTENLVRHKSFELEGPLVDDVYKTIPKSVICQNIQQNNSRDDSVTLTTEPHIANSLLKYSQSANLRREIFMEANTACPQNLDVLDALIKQRHELAQAMGYPSYAHYFLSDKMAMHPDNVMKFLHNVKNASQQQYNHDMQTLSMVKSQIEGTTEELKPWDLSHYTGIVKSHLFEGQDDAGSLAGYFTVDQTLEGLKDLVQRLFGIRMTEVDMNANETWDVDGSGVSTLRKYEFVEEKSDKPLGCVYFDLHPRPNKYTHAAHFTVRCGCEVFESRSSGEAVHQLPIVALVCNLSPPYAGTGSASILSHAEVETLTHEFGHCLHSLLSRTSFQHLSGTRAAMDFVETPSHLLEYYVWNKQFLQKIGSHYESGKSIPEDKIDNLIKSKNSFQSLEIQSQCVYAMFDQTIFGQPENWQGSTTDLFRKLHQENGLMFAEGTHWHSKFSHLVSYGAGYYSYLYASIFSADIWATCFQDGATAFDKNTGEKYWKEILVHGGSKDPNQMLRSMLGREPDVSTFFSRLSRSV</sequence>
<evidence type="ECO:0000256" key="6">
    <source>
        <dbReference type="ARBA" id="ARBA00022833"/>
    </source>
</evidence>
<protein>
    <recommendedName>
        <fullName evidence="11">Peptidase M3A/M3B catalytic domain-containing protein</fullName>
    </recommendedName>
</protein>
<dbReference type="InterPro" id="IPR024079">
    <property type="entry name" value="MetalloPept_cat_dom_sf"/>
</dbReference>
<reference evidence="12 13" key="1">
    <citation type="journal article" date="2021" name="Sci. Rep.">
        <title>The genome of the diatom Chaetoceros tenuissimus carries an ancient integrated fragment of an extant virus.</title>
        <authorList>
            <person name="Hongo Y."/>
            <person name="Kimura K."/>
            <person name="Takaki Y."/>
            <person name="Yoshida Y."/>
            <person name="Baba S."/>
            <person name="Kobayashi G."/>
            <person name="Nagasaki K."/>
            <person name="Hano T."/>
            <person name="Tomaru Y."/>
        </authorList>
    </citation>
    <scope>NUCLEOTIDE SEQUENCE [LARGE SCALE GENOMIC DNA]</scope>
    <source>
        <strain evidence="12 13">NIES-3715</strain>
    </source>
</reference>
<evidence type="ECO:0000259" key="11">
    <source>
        <dbReference type="Pfam" id="PF01432"/>
    </source>
</evidence>
<dbReference type="Gene3D" id="1.10.1370.10">
    <property type="entry name" value="Neurolysin, domain 3"/>
    <property type="match status" value="1"/>
</dbReference>
<keyword evidence="3 10" id="KW-0645">Protease</keyword>
<dbReference type="AlphaFoldDB" id="A0AAD3H4B1"/>
<gene>
    <name evidence="12" type="ORF">CTEN210_06341</name>
</gene>
<evidence type="ECO:0000256" key="9">
    <source>
        <dbReference type="ARBA" id="ARBA00023128"/>
    </source>
</evidence>
<keyword evidence="9" id="KW-0496">Mitochondrion</keyword>
<comment type="subcellular location">
    <subcellularLocation>
        <location evidence="1">Mitochondrion</location>
    </subcellularLocation>
</comment>
<dbReference type="InterPro" id="IPR001567">
    <property type="entry name" value="Pept_M3A_M3B_dom"/>
</dbReference>
<dbReference type="Gene3D" id="3.40.390.10">
    <property type="entry name" value="Collagenase (Catalytic Domain)"/>
    <property type="match status" value="1"/>
</dbReference>
<dbReference type="InterPro" id="IPR033851">
    <property type="entry name" value="M3A_MIP"/>
</dbReference>
<dbReference type="InterPro" id="IPR024077">
    <property type="entry name" value="Neurolysin/TOP_dom2"/>
</dbReference>
<evidence type="ECO:0000256" key="7">
    <source>
        <dbReference type="ARBA" id="ARBA00022946"/>
    </source>
</evidence>
<evidence type="ECO:0000256" key="1">
    <source>
        <dbReference type="ARBA" id="ARBA00004173"/>
    </source>
</evidence>
<evidence type="ECO:0000256" key="4">
    <source>
        <dbReference type="ARBA" id="ARBA00022723"/>
    </source>
</evidence>
<dbReference type="PANTHER" id="PTHR11804">
    <property type="entry name" value="PROTEASE M3 THIMET OLIGOPEPTIDASE-RELATED"/>
    <property type="match status" value="1"/>
</dbReference>
<keyword evidence="6 10" id="KW-0862">Zinc</keyword>
<keyword evidence="4 10" id="KW-0479">Metal-binding</keyword>
<proteinExistence type="inferred from homology"/>
<dbReference type="InterPro" id="IPR045090">
    <property type="entry name" value="Pept_M3A_M3B"/>
</dbReference>
<comment type="caution">
    <text evidence="12">The sequence shown here is derived from an EMBL/GenBank/DDBJ whole genome shotgun (WGS) entry which is preliminary data.</text>
</comment>
<accession>A0AAD3H4B1</accession>
<dbReference type="GO" id="GO:0004222">
    <property type="term" value="F:metalloendopeptidase activity"/>
    <property type="evidence" value="ECO:0007669"/>
    <property type="project" value="InterPro"/>
</dbReference>
<dbReference type="SUPFAM" id="SSF55486">
    <property type="entry name" value="Metalloproteases ('zincins'), catalytic domain"/>
    <property type="match status" value="1"/>
</dbReference>